<organism evidence="2 3">
    <name type="scientific">[Myrmecia] bisecta</name>
    <dbReference type="NCBI Taxonomy" id="41462"/>
    <lineage>
        <taxon>Eukaryota</taxon>
        <taxon>Viridiplantae</taxon>
        <taxon>Chlorophyta</taxon>
        <taxon>core chlorophytes</taxon>
        <taxon>Trebouxiophyceae</taxon>
        <taxon>Trebouxiales</taxon>
        <taxon>Trebouxiaceae</taxon>
        <taxon>Myrmecia</taxon>
    </lineage>
</organism>
<keyword evidence="3" id="KW-1185">Reference proteome</keyword>
<evidence type="ECO:0000313" key="2">
    <source>
        <dbReference type="EMBL" id="KAK9823546.1"/>
    </source>
</evidence>
<sequence>MGGSHRRIIANPDQHPDFPREADAVDDGFPGASRMSGPGMVLGGRGMHPGASQHFLGMTGPGISPMDSRMGPRMMPGNGMRPGPGYSRPEDELNYPRFDDRFEPEPDRQMRTGDMHLGPGMPMSDDFARNGLMPHQDLGPGLHGNGMMPDQDMPFRDTPARPARHIETGNGPMHSFPHADEMDDFPPHLAGGEGQPRQHLGGMQPSNQGGGRLKGSSGGHGPRHISNEQYPPGDLGNLPRFMQEGIRDVVQHWSPHLRLEHFNTRVVNCIGTLQPTQMGVLLNRMRHTIEWDNLKFPPSFIVSTIKSLRKHQA</sequence>
<dbReference type="AlphaFoldDB" id="A0AAW1QPZ4"/>
<evidence type="ECO:0000313" key="3">
    <source>
        <dbReference type="Proteomes" id="UP001489004"/>
    </source>
</evidence>
<feature type="compositionally biased region" description="Basic and acidic residues" evidence="1">
    <location>
        <begin position="14"/>
        <end position="23"/>
    </location>
</feature>
<feature type="region of interest" description="Disordered" evidence="1">
    <location>
        <begin position="1"/>
        <end position="24"/>
    </location>
</feature>
<name>A0AAW1QPZ4_9CHLO</name>
<proteinExistence type="predicted"/>
<feature type="compositionally biased region" description="Gly residues" evidence="1">
    <location>
        <begin position="208"/>
        <end position="220"/>
    </location>
</feature>
<evidence type="ECO:0000256" key="1">
    <source>
        <dbReference type="SAM" id="MobiDB-lite"/>
    </source>
</evidence>
<dbReference type="Proteomes" id="UP001489004">
    <property type="component" value="Unassembled WGS sequence"/>
</dbReference>
<dbReference type="EMBL" id="JALJOR010000002">
    <property type="protein sequence ID" value="KAK9823546.1"/>
    <property type="molecule type" value="Genomic_DNA"/>
</dbReference>
<gene>
    <name evidence="2" type="ORF">WJX72_003618</name>
</gene>
<accession>A0AAW1QPZ4</accession>
<comment type="caution">
    <text evidence="2">The sequence shown here is derived from an EMBL/GenBank/DDBJ whole genome shotgun (WGS) entry which is preliminary data.</text>
</comment>
<protein>
    <submittedName>
        <fullName evidence="2">Uncharacterized protein</fullName>
    </submittedName>
</protein>
<reference evidence="2 3" key="1">
    <citation type="journal article" date="2024" name="Nat. Commun.">
        <title>Phylogenomics reveals the evolutionary origins of lichenization in chlorophyte algae.</title>
        <authorList>
            <person name="Puginier C."/>
            <person name="Libourel C."/>
            <person name="Otte J."/>
            <person name="Skaloud P."/>
            <person name="Haon M."/>
            <person name="Grisel S."/>
            <person name="Petersen M."/>
            <person name="Berrin J.G."/>
            <person name="Delaux P.M."/>
            <person name="Dal Grande F."/>
            <person name="Keller J."/>
        </authorList>
    </citation>
    <scope>NUCLEOTIDE SEQUENCE [LARGE SCALE GENOMIC DNA]</scope>
    <source>
        <strain evidence="2 3">SAG 2043</strain>
    </source>
</reference>
<feature type="region of interest" description="Disordered" evidence="1">
    <location>
        <begin position="186"/>
        <end position="232"/>
    </location>
</feature>